<dbReference type="GO" id="GO:0032797">
    <property type="term" value="C:SMN complex"/>
    <property type="evidence" value="ECO:0007669"/>
    <property type="project" value="TreeGrafter"/>
</dbReference>
<protein>
    <recommendedName>
        <fullName evidence="6">Gem-associated protein 2</fullName>
    </recommendedName>
</protein>
<evidence type="ECO:0000256" key="4">
    <source>
        <dbReference type="ARBA" id="ARBA00023187"/>
    </source>
</evidence>
<accession>A0A4P9YQ77</accession>
<comment type="subcellular location">
    <subcellularLocation>
        <location evidence="1">Cytoplasm</location>
    </subcellularLocation>
</comment>
<dbReference type="PANTHER" id="PTHR12794">
    <property type="entry name" value="GEMIN2"/>
    <property type="match status" value="1"/>
</dbReference>
<evidence type="ECO:0000313" key="9">
    <source>
        <dbReference type="EMBL" id="RKP21217.1"/>
    </source>
</evidence>
<reference evidence="10" key="1">
    <citation type="journal article" date="2018" name="Nat. Microbiol.">
        <title>Leveraging single-cell genomics to expand the fungal tree of life.</title>
        <authorList>
            <person name="Ahrendt S.R."/>
            <person name="Quandt C.A."/>
            <person name="Ciobanu D."/>
            <person name="Clum A."/>
            <person name="Salamov A."/>
            <person name="Andreopoulos B."/>
            <person name="Cheng J.F."/>
            <person name="Woyke T."/>
            <person name="Pelin A."/>
            <person name="Henrissat B."/>
            <person name="Reynolds N.K."/>
            <person name="Benny G.L."/>
            <person name="Smith M.E."/>
            <person name="James T.Y."/>
            <person name="Grigoriev I.V."/>
        </authorList>
    </citation>
    <scope>NUCLEOTIDE SEQUENCE [LARGE SCALE GENOMIC DNA]</scope>
    <source>
        <strain evidence="10">CSF55</strain>
    </source>
</reference>
<feature type="region of interest" description="Disordered" evidence="7">
    <location>
        <begin position="1"/>
        <end position="28"/>
    </location>
</feature>
<evidence type="ECO:0000256" key="3">
    <source>
        <dbReference type="ARBA" id="ARBA00022664"/>
    </source>
</evidence>
<organism evidence="8 10">
    <name type="scientific">Rozella allomycis (strain CSF55)</name>
    <dbReference type="NCBI Taxonomy" id="988480"/>
    <lineage>
        <taxon>Eukaryota</taxon>
        <taxon>Fungi</taxon>
        <taxon>Fungi incertae sedis</taxon>
        <taxon>Cryptomycota</taxon>
        <taxon>Cryptomycota incertae sedis</taxon>
        <taxon>Rozella</taxon>
    </lineage>
</organism>
<proteinExistence type="inferred from homology"/>
<dbReference type="Gene3D" id="1.20.58.1070">
    <property type="match status" value="1"/>
</dbReference>
<evidence type="ECO:0000256" key="1">
    <source>
        <dbReference type="ARBA" id="ARBA00004496"/>
    </source>
</evidence>
<evidence type="ECO:0000313" key="8">
    <source>
        <dbReference type="EMBL" id="RKP21211.1"/>
    </source>
</evidence>
<dbReference type="Pfam" id="PF04938">
    <property type="entry name" value="SIP1"/>
    <property type="match status" value="1"/>
</dbReference>
<dbReference type="InterPro" id="IPR035426">
    <property type="entry name" value="Gemin2/Brr1"/>
</dbReference>
<evidence type="ECO:0000256" key="7">
    <source>
        <dbReference type="SAM" id="MobiDB-lite"/>
    </source>
</evidence>
<dbReference type="GO" id="GO:0005681">
    <property type="term" value="C:spliceosomal complex"/>
    <property type="evidence" value="ECO:0007669"/>
    <property type="project" value="InterPro"/>
</dbReference>
<keyword evidence="4" id="KW-0508">mRNA splicing</keyword>
<evidence type="ECO:0000256" key="6">
    <source>
        <dbReference type="ARBA" id="ARBA00047179"/>
    </source>
</evidence>
<sequence>MPKRKRKIQSHGQVLPIADDSDLDEEGFPKTGPAYLRQVYFESKKYSDPVEAESLPKLETSTQRHEYQRLLCSRSFTDVDQNQQEWTSDVMKIFIRARQAIHNNIKLNNDKHITEWFEYSKNEFPTSSIISTIPQDATLNLVEKYYELLKKRELSTHHSLWLYCLLVRMDNLLEAEFTSMLRDLSKECLQLVNSCDVEETLLASLKVIIVIIASYFGQKDLGLNL</sequence>
<dbReference type="Proteomes" id="UP000281549">
    <property type="component" value="Unassembled WGS sequence"/>
</dbReference>
<dbReference type="InterPro" id="IPR017364">
    <property type="entry name" value="GEMIN2"/>
</dbReference>
<dbReference type="GO" id="GO:0000245">
    <property type="term" value="P:spliceosomal complex assembly"/>
    <property type="evidence" value="ECO:0007669"/>
    <property type="project" value="InterPro"/>
</dbReference>
<dbReference type="GO" id="GO:0000387">
    <property type="term" value="P:spliceosomal snRNP assembly"/>
    <property type="evidence" value="ECO:0007669"/>
    <property type="project" value="InterPro"/>
</dbReference>
<dbReference type="InterPro" id="IPR023251">
    <property type="entry name" value="Brr1"/>
</dbReference>
<dbReference type="EMBL" id="ML004976">
    <property type="protein sequence ID" value="RKP21217.1"/>
    <property type="molecule type" value="Genomic_DNA"/>
</dbReference>
<dbReference type="GO" id="GO:0030532">
    <property type="term" value="C:small nuclear ribonucleoprotein complex"/>
    <property type="evidence" value="ECO:0007669"/>
    <property type="project" value="InterPro"/>
</dbReference>
<dbReference type="PRINTS" id="PR02039">
    <property type="entry name" value="SPLICEFRBRR1"/>
</dbReference>
<dbReference type="AlphaFoldDB" id="A0A4P9YQ77"/>
<evidence type="ECO:0000256" key="2">
    <source>
        <dbReference type="ARBA" id="ARBA00022490"/>
    </source>
</evidence>
<reference evidence="8" key="2">
    <citation type="submission" date="2018-08" db="EMBL/GenBank/DDBJ databases">
        <title>Leveraging single-cell genomics to expand the Fungal Tree of Life.</title>
        <authorList>
            <consortium name="DOE Joint Genome Institute"/>
            <person name="Ahrendt S.R."/>
            <person name="Quandt C.A."/>
            <person name="Ciobanu D."/>
            <person name="Clum A."/>
            <person name="Salamov A."/>
            <person name="Andreopoulos B."/>
            <person name="Cheng J.-F."/>
            <person name="Woyke T."/>
            <person name="Pelin A."/>
            <person name="Henrissat B."/>
            <person name="Reynolds N."/>
            <person name="Benny G.L."/>
            <person name="Smith M.E."/>
            <person name="James T.Y."/>
            <person name="Grigoriev I.V."/>
        </authorList>
    </citation>
    <scope>NUCLEOTIDE SEQUENCE</scope>
    <source>
        <strain evidence="8">CSF55</strain>
    </source>
</reference>
<comment type="similarity">
    <text evidence="5">Belongs to the gemin-2 family.</text>
</comment>
<gene>
    <name evidence="8" type="ORF">ROZALSC1DRAFT_20710</name>
    <name evidence="9" type="ORF">ROZALSC1DRAFT_20714</name>
</gene>
<keyword evidence="3" id="KW-0507">mRNA processing</keyword>
<dbReference type="EMBL" id="ML004976">
    <property type="protein sequence ID" value="RKP21211.1"/>
    <property type="molecule type" value="Genomic_DNA"/>
</dbReference>
<dbReference type="PIRSF" id="PIRSF038038">
    <property type="entry name" value="SMN_Gemin2"/>
    <property type="match status" value="1"/>
</dbReference>
<evidence type="ECO:0000313" key="10">
    <source>
        <dbReference type="Proteomes" id="UP000281549"/>
    </source>
</evidence>
<evidence type="ECO:0000256" key="5">
    <source>
        <dbReference type="ARBA" id="ARBA00025758"/>
    </source>
</evidence>
<dbReference type="PANTHER" id="PTHR12794:SF0">
    <property type="entry name" value="GEM-ASSOCIATED PROTEIN 2"/>
    <property type="match status" value="1"/>
</dbReference>
<keyword evidence="2" id="KW-0963">Cytoplasm</keyword>
<name>A0A4P9YQ77_ROZAC</name>